<dbReference type="Proteomes" id="UP001054945">
    <property type="component" value="Unassembled WGS sequence"/>
</dbReference>
<name>A0AAV4WRW1_CAEEX</name>
<comment type="caution">
    <text evidence="1">The sequence shown here is derived from an EMBL/GenBank/DDBJ whole genome shotgun (WGS) entry which is preliminary data.</text>
</comment>
<dbReference type="AlphaFoldDB" id="A0AAV4WRW1"/>
<proteinExistence type="predicted"/>
<sequence>MEEKQKFSNEDTYTQFHALLCQRNIIDSDSEITTVVERTLNDETLQLPEHHLVVLSNLAMACRHPHLTYVNHLTDRVEIPYSFQSIDNRFMGPCKCIFIDQTVQRYETLDGNASFKLFQPMDREHSFIRLDNGKIKSNSKLLTLVHRETALACRNFLSGLLPFRLLIDPLILHTITCTGPIRSHTDFIDTLLKERPDMLQRYRNVKGVGMFECNDKGVWWCMNNRALLKIISDLLKQHIPNLNIKEIKWIGQVNQLKLMCQYFESCVNDEGDKFQSKLNSNLNLFALENGVWDFKETPTGVFRPLRWDDYVSLTSNWEYSAVESALYMDKVVEFFKQVLPIYEERQCVLHFFGRLLDGVRDEKKISSVDRQTQRR</sequence>
<organism evidence="1 2">
    <name type="scientific">Caerostris extrusa</name>
    <name type="common">Bark spider</name>
    <name type="synonym">Caerostris bankana</name>
    <dbReference type="NCBI Taxonomy" id="172846"/>
    <lineage>
        <taxon>Eukaryota</taxon>
        <taxon>Metazoa</taxon>
        <taxon>Ecdysozoa</taxon>
        <taxon>Arthropoda</taxon>
        <taxon>Chelicerata</taxon>
        <taxon>Arachnida</taxon>
        <taxon>Araneae</taxon>
        <taxon>Araneomorphae</taxon>
        <taxon>Entelegynae</taxon>
        <taxon>Araneoidea</taxon>
        <taxon>Araneidae</taxon>
        <taxon>Caerostris</taxon>
    </lineage>
</organism>
<reference evidence="1 2" key="1">
    <citation type="submission" date="2021-06" db="EMBL/GenBank/DDBJ databases">
        <title>Caerostris extrusa draft genome.</title>
        <authorList>
            <person name="Kono N."/>
            <person name="Arakawa K."/>
        </authorList>
    </citation>
    <scope>NUCLEOTIDE SEQUENCE [LARGE SCALE GENOMIC DNA]</scope>
</reference>
<gene>
    <name evidence="1" type="ORF">CEXT_662101</name>
</gene>
<evidence type="ECO:0000313" key="2">
    <source>
        <dbReference type="Proteomes" id="UP001054945"/>
    </source>
</evidence>
<accession>A0AAV4WRW1</accession>
<evidence type="ECO:0000313" key="1">
    <source>
        <dbReference type="EMBL" id="GIY84273.1"/>
    </source>
</evidence>
<dbReference type="EMBL" id="BPLR01016497">
    <property type="protein sequence ID" value="GIY84273.1"/>
    <property type="molecule type" value="Genomic_DNA"/>
</dbReference>
<keyword evidence="2" id="KW-1185">Reference proteome</keyword>
<protein>
    <submittedName>
        <fullName evidence="1">Uncharacterized protein</fullName>
    </submittedName>
</protein>